<dbReference type="EMBL" id="LAZR01067207">
    <property type="protein sequence ID" value="KKK52063.1"/>
    <property type="molecule type" value="Genomic_DNA"/>
</dbReference>
<sequence length="154" mass="18242">MTSINTFRIIIVIAIIFSTTLSCSRNREKEKTEQKLPAEKETEDDELIDSSLDEQYYENEFEKIVNDVGKIQKFTPETFVTITILYRKMTRKWLDEAMALPTEEQKNYLDEENVSFFNAFGITEEQFIKYSQANIDELNKYMEEHPELISELQE</sequence>
<name>A0A0F8W624_9ZZZZ</name>
<evidence type="ECO:0000256" key="2">
    <source>
        <dbReference type="SAM" id="Phobius"/>
    </source>
</evidence>
<feature type="transmembrane region" description="Helical" evidence="2">
    <location>
        <begin position="6"/>
        <end position="24"/>
    </location>
</feature>
<gene>
    <name evidence="3" type="ORF">LCGC14_3108690</name>
</gene>
<comment type="caution">
    <text evidence="3">The sequence shown here is derived from an EMBL/GenBank/DDBJ whole genome shotgun (WGS) entry which is preliminary data.</text>
</comment>
<evidence type="ECO:0008006" key="4">
    <source>
        <dbReference type="Google" id="ProtNLM"/>
    </source>
</evidence>
<organism evidence="3">
    <name type="scientific">marine sediment metagenome</name>
    <dbReference type="NCBI Taxonomy" id="412755"/>
    <lineage>
        <taxon>unclassified sequences</taxon>
        <taxon>metagenomes</taxon>
        <taxon>ecological metagenomes</taxon>
    </lineage>
</organism>
<keyword evidence="2" id="KW-1133">Transmembrane helix</keyword>
<reference evidence="3" key="1">
    <citation type="journal article" date="2015" name="Nature">
        <title>Complex archaea that bridge the gap between prokaryotes and eukaryotes.</title>
        <authorList>
            <person name="Spang A."/>
            <person name="Saw J.H."/>
            <person name="Jorgensen S.L."/>
            <person name="Zaremba-Niedzwiedzka K."/>
            <person name="Martijn J."/>
            <person name="Lind A.E."/>
            <person name="van Eijk R."/>
            <person name="Schleper C."/>
            <person name="Guy L."/>
            <person name="Ettema T.J."/>
        </authorList>
    </citation>
    <scope>NUCLEOTIDE SEQUENCE</scope>
</reference>
<proteinExistence type="predicted"/>
<protein>
    <recommendedName>
        <fullName evidence="4">DUF4296 domain-containing protein</fullName>
    </recommendedName>
</protein>
<accession>A0A0F8W624</accession>
<evidence type="ECO:0000313" key="3">
    <source>
        <dbReference type="EMBL" id="KKK52063.1"/>
    </source>
</evidence>
<evidence type="ECO:0000256" key="1">
    <source>
        <dbReference type="SAM" id="MobiDB-lite"/>
    </source>
</evidence>
<dbReference type="AlphaFoldDB" id="A0A0F8W624"/>
<feature type="compositionally biased region" description="Basic and acidic residues" evidence="1">
    <location>
        <begin position="28"/>
        <end position="40"/>
    </location>
</feature>
<keyword evidence="2" id="KW-0472">Membrane</keyword>
<feature type="region of interest" description="Disordered" evidence="1">
    <location>
        <begin position="28"/>
        <end position="47"/>
    </location>
</feature>
<keyword evidence="2" id="KW-0812">Transmembrane</keyword>